<dbReference type="EMBL" id="CM039431">
    <property type="protein sequence ID" value="KAI4338288.1"/>
    <property type="molecule type" value="Genomic_DNA"/>
</dbReference>
<reference evidence="1 2" key="1">
    <citation type="journal article" date="2022" name="DNA Res.">
        <title>Chromosomal-level genome assembly of the orchid tree Bauhinia variegata (Leguminosae; Cercidoideae) supports the allotetraploid origin hypothesis of Bauhinia.</title>
        <authorList>
            <person name="Zhong Y."/>
            <person name="Chen Y."/>
            <person name="Zheng D."/>
            <person name="Pang J."/>
            <person name="Liu Y."/>
            <person name="Luo S."/>
            <person name="Meng S."/>
            <person name="Qian L."/>
            <person name="Wei D."/>
            <person name="Dai S."/>
            <person name="Zhou R."/>
        </authorList>
    </citation>
    <scope>NUCLEOTIDE SEQUENCE [LARGE SCALE GENOMIC DNA]</scope>
    <source>
        <strain evidence="1">BV-YZ2020</strain>
    </source>
</reference>
<protein>
    <submittedName>
        <fullName evidence="1">Uncharacterized protein</fullName>
    </submittedName>
</protein>
<evidence type="ECO:0000313" key="2">
    <source>
        <dbReference type="Proteomes" id="UP000828941"/>
    </source>
</evidence>
<sequence>MAITPSFTATTFSSSSFPTLFIKLDRDNYFLWRTTILLALEAFDMDRYVNGDITAPPQYIQVTSTNNKSPKTSIDNCESRIHNIEKDRSIGLSLDQVAHHR</sequence>
<keyword evidence="2" id="KW-1185">Reference proteome</keyword>
<proteinExistence type="predicted"/>
<gene>
    <name evidence="1" type="ORF">L6164_016630</name>
</gene>
<dbReference type="Proteomes" id="UP000828941">
    <property type="component" value="Chromosome 6"/>
</dbReference>
<organism evidence="1 2">
    <name type="scientific">Bauhinia variegata</name>
    <name type="common">Purple orchid tree</name>
    <name type="synonym">Phanera variegata</name>
    <dbReference type="NCBI Taxonomy" id="167791"/>
    <lineage>
        <taxon>Eukaryota</taxon>
        <taxon>Viridiplantae</taxon>
        <taxon>Streptophyta</taxon>
        <taxon>Embryophyta</taxon>
        <taxon>Tracheophyta</taxon>
        <taxon>Spermatophyta</taxon>
        <taxon>Magnoliopsida</taxon>
        <taxon>eudicotyledons</taxon>
        <taxon>Gunneridae</taxon>
        <taxon>Pentapetalae</taxon>
        <taxon>rosids</taxon>
        <taxon>fabids</taxon>
        <taxon>Fabales</taxon>
        <taxon>Fabaceae</taxon>
        <taxon>Cercidoideae</taxon>
        <taxon>Cercideae</taxon>
        <taxon>Bauhiniinae</taxon>
        <taxon>Bauhinia</taxon>
    </lineage>
</organism>
<evidence type="ECO:0000313" key="1">
    <source>
        <dbReference type="EMBL" id="KAI4338288.1"/>
    </source>
</evidence>
<accession>A0ACB9NPI4</accession>
<name>A0ACB9NPI4_BAUVA</name>
<comment type="caution">
    <text evidence="1">The sequence shown here is derived from an EMBL/GenBank/DDBJ whole genome shotgun (WGS) entry which is preliminary data.</text>
</comment>